<sequence length="55" mass="6247">MKVRASEAKDLVRRGLIPESDIIEKGEEYYEIKISREQISRYAADMKATLAFGAV</sequence>
<proteinExistence type="predicted"/>
<dbReference type="AlphaFoldDB" id="A0A428RYL3"/>
<evidence type="ECO:0000313" key="2">
    <source>
        <dbReference type="Proteomes" id="UP000288429"/>
    </source>
</evidence>
<organism evidence="1 2">
    <name type="scientific">Fusarium ambrosium</name>
    <dbReference type="NCBI Taxonomy" id="131363"/>
    <lineage>
        <taxon>Eukaryota</taxon>
        <taxon>Fungi</taxon>
        <taxon>Dikarya</taxon>
        <taxon>Ascomycota</taxon>
        <taxon>Pezizomycotina</taxon>
        <taxon>Sordariomycetes</taxon>
        <taxon>Hypocreomycetidae</taxon>
        <taxon>Hypocreales</taxon>
        <taxon>Nectriaceae</taxon>
        <taxon>Fusarium</taxon>
        <taxon>Fusarium solani species complex</taxon>
    </lineage>
</organism>
<dbReference type="Proteomes" id="UP000288429">
    <property type="component" value="Unassembled WGS sequence"/>
</dbReference>
<keyword evidence="2" id="KW-1185">Reference proteome</keyword>
<name>A0A428RYL3_9HYPO</name>
<reference evidence="1 2" key="1">
    <citation type="submission" date="2017-06" db="EMBL/GenBank/DDBJ databases">
        <title>Cmopartive genomic analysis of Ambrosia Fusariam Clade fungi.</title>
        <authorList>
            <person name="Stajich J.E."/>
            <person name="Carrillo J."/>
            <person name="Kijimoto T."/>
            <person name="Eskalen A."/>
            <person name="O'Donnell K."/>
            <person name="Kasson M."/>
        </authorList>
    </citation>
    <scope>NUCLEOTIDE SEQUENCE [LARGE SCALE GENOMIC DNA]</scope>
    <source>
        <strain evidence="1 2">NRRL 20438</strain>
    </source>
</reference>
<evidence type="ECO:0000313" key="1">
    <source>
        <dbReference type="EMBL" id="RSL82624.1"/>
    </source>
</evidence>
<feature type="non-terminal residue" evidence="1">
    <location>
        <position position="55"/>
    </location>
</feature>
<protein>
    <submittedName>
        <fullName evidence="1">Uncharacterized protein</fullName>
    </submittedName>
</protein>
<comment type="caution">
    <text evidence="1">The sequence shown here is derived from an EMBL/GenBank/DDBJ whole genome shotgun (WGS) entry which is preliminary data.</text>
</comment>
<accession>A0A428RYL3</accession>
<dbReference type="EMBL" id="NIZV01000688">
    <property type="protein sequence ID" value="RSL82624.1"/>
    <property type="molecule type" value="Genomic_DNA"/>
</dbReference>
<gene>
    <name evidence="1" type="ORF">CDV31_016916</name>
</gene>